<dbReference type="OrthoDB" id="9805416at2"/>
<dbReference type="CDD" id="cd05300">
    <property type="entry name" value="2-Hacid_dh_1"/>
    <property type="match status" value="1"/>
</dbReference>
<dbReference type="GO" id="GO:0016616">
    <property type="term" value="F:oxidoreductase activity, acting on the CH-OH group of donors, NAD or NADP as acceptor"/>
    <property type="evidence" value="ECO:0007669"/>
    <property type="project" value="UniProtKB-ARBA"/>
</dbReference>
<name>A0A4R5KXB9_9BACL</name>
<dbReference type="SUPFAM" id="SSF51735">
    <property type="entry name" value="NAD(P)-binding Rossmann-fold domains"/>
    <property type="match status" value="1"/>
</dbReference>
<dbReference type="AlphaFoldDB" id="A0A4R5KXB9"/>
<evidence type="ECO:0000256" key="1">
    <source>
        <dbReference type="ARBA" id="ARBA00023002"/>
    </source>
</evidence>
<dbReference type="PROSITE" id="PS00671">
    <property type="entry name" value="D_2_HYDROXYACID_DH_3"/>
    <property type="match status" value="1"/>
</dbReference>
<evidence type="ECO:0000313" key="4">
    <source>
        <dbReference type="EMBL" id="TDG00674.1"/>
    </source>
</evidence>
<dbReference type="Proteomes" id="UP000295636">
    <property type="component" value="Unassembled WGS sequence"/>
</dbReference>
<evidence type="ECO:0000259" key="3">
    <source>
        <dbReference type="Pfam" id="PF02826"/>
    </source>
</evidence>
<dbReference type="Pfam" id="PF02826">
    <property type="entry name" value="2-Hacid_dh_C"/>
    <property type="match status" value="1"/>
</dbReference>
<dbReference type="EMBL" id="SMRT01000001">
    <property type="protein sequence ID" value="TDG00674.1"/>
    <property type="molecule type" value="Genomic_DNA"/>
</dbReference>
<reference evidence="4 5" key="1">
    <citation type="submission" date="2019-03" db="EMBL/GenBank/DDBJ databases">
        <title>This is whole genome sequence of Paenibacillus sp MS74 strain.</title>
        <authorList>
            <person name="Trinh H.N."/>
        </authorList>
    </citation>
    <scope>NUCLEOTIDE SEQUENCE [LARGE SCALE GENOMIC DNA]</scope>
    <source>
        <strain evidence="4 5">MS74</strain>
    </source>
</reference>
<dbReference type="PANTHER" id="PTHR43333">
    <property type="entry name" value="2-HACID_DH_C DOMAIN-CONTAINING PROTEIN"/>
    <property type="match status" value="1"/>
</dbReference>
<keyword evidence="5" id="KW-1185">Reference proteome</keyword>
<proteinExistence type="predicted"/>
<gene>
    <name evidence="4" type="ORF">E1757_03355</name>
</gene>
<dbReference type="SUPFAM" id="SSF52283">
    <property type="entry name" value="Formate/glycerate dehydrogenase catalytic domain-like"/>
    <property type="match status" value="1"/>
</dbReference>
<evidence type="ECO:0000313" key="5">
    <source>
        <dbReference type="Proteomes" id="UP000295636"/>
    </source>
</evidence>
<dbReference type="GO" id="GO:0051287">
    <property type="term" value="F:NAD binding"/>
    <property type="evidence" value="ECO:0007669"/>
    <property type="project" value="InterPro"/>
</dbReference>
<dbReference type="Gene3D" id="3.40.50.720">
    <property type="entry name" value="NAD(P)-binding Rossmann-like Domain"/>
    <property type="match status" value="2"/>
</dbReference>
<comment type="caution">
    <text evidence="4">The sequence shown here is derived from an EMBL/GenBank/DDBJ whole genome shotgun (WGS) entry which is preliminary data.</text>
</comment>
<organism evidence="4 5">
    <name type="scientific">Paenibacillus piri</name>
    <dbReference type="NCBI Taxonomy" id="2547395"/>
    <lineage>
        <taxon>Bacteria</taxon>
        <taxon>Bacillati</taxon>
        <taxon>Bacillota</taxon>
        <taxon>Bacilli</taxon>
        <taxon>Bacillales</taxon>
        <taxon>Paenibacillaceae</taxon>
        <taxon>Paenibacillus</taxon>
    </lineage>
</organism>
<accession>A0A4R5KXB9</accession>
<evidence type="ECO:0000256" key="2">
    <source>
        <dbReference type="ARBA" id="ARBA00023027"/>
    </source>
</evidence>
<dbReference type="InterPro" id="IPR006140">
    <property type="entry name" value="D-isomer_DH_NAD-bd"/>
</dbReference>
<feature type="domain" description="D-isomer specific 2-hydroxyacid dehydrogenase NAD-binding" evidence="3">
    <location>
        <begin position="113"/>
        <end position="290"/>
    </location>
</feature>
<protein>
    <submittedName>
        <fullName evidence="4">D-2-hydroxyacid dehydrogenase</fullName>
    </submittedName>
</protein>
<sequence>MSHATEIKTVLATVEYEGAHLQRLKEAFAPAEMILLNRRDEAGIAAALQKADVALLHGDLDERFFDAPNLRWVHCDHAGLNKTARPEVFEKGLIVTSSAGRSGPVLAEHVMYFALALTYRFPAFYKAQQDHQWGVPGQEQLRGLYGKTMGILGLGNTGKELAVRAKAFGMQVLGYRRSVTTPPPGVDRLYCSDRGDTPDELLQESDVVALVLPLSDATHHLIGQRELQLMKRSAYIVNLARGAVIDESALLDALRTGTIAGAGLDTFATEPLPADSPLWDAPNTLITPHCTPAVPDRIGRSLDIICSNAEAYRTGQPMINLLTIKDIYTKGLARI</sequence>
<keyword evidence="1" id="KW-0560">Oxidoreductase</keyword>
<keyword evidence="2" id="KW-0520">NAD</keyword>
<dbReference type="InterPro" id="IPR036291">
    <property type="entry name" value="NAD(P)-bd_dom_sf"/>
</dbReference>
<dbReference type="InterPro" id="IPR029753">
    <property type="entry name" value="D-isomer_DH_CS"/>
</dbReference>
<dbReference type="PANTHER" id="PTHR43333:SF1">
    <property type="entry name" value="D-ISOMER SPECIFIC 2-HYDROXYACID DEHYDROGENASE NAD-BINDING DOMAIN-CONTAINING PROTEIN"/>
    <property type="match status" value="1"/>
</dbReference>
<dbReference type="RefSeq" id="WP_133225385.1">
    <property type="nucleotide sequence ID" value="NZ_SMRT01000001.1"/>
</dbReference>